<dbReference type="EMBL" id="VWPJ01000027">
    <property type="protein sequence ID" value="KAA5603904.1"/>
    <property type="molecule type" value="Genomic_DNA"/>
</dbReference>
<feature type="compositionally biased region" description="Low complexity" evidence="1">
    <location>
        <begin position="42"/>
        <end position="57"/>
    </location>
</feature>
<gene>
    <name evidence="2" type="ORF">F1188_18385</name>
</gene>
<reference evidence="2 3" key="1">
    <citation type="submission" date="2019-09" db="EMBL/GenBank/DDBJ databases">
        <title>Genome sequence of Roseospira marina, one of the more divergent members of the non-sulfur purple photosynthetic bacterial family, the Rhodospirillaceae.</title>
        <authorList>
            <person name="Meyer T."/>
            <person name="Kyndt J."/>
        </authorList>
    </citation>
    <scope>NUCLEOTIDE SEQUENCE [LARGE SCALE GENOMIC DNA]</scope>
    <source>
        <strain evidence="2 3">DSM 15113</strain>
    </source>
</reference>
<evidence type="ECO:0000256" key="1">
    <source>
        <dbReference type="SAM" id="MobiDB-lite"/>
    </source>
</evidence>
<evidence type="ECO:0008006" key="4">
    <source>
        <dbReference type="Google" id="ProtNLM"/>
    </source>
</evidence>
<feature type="region of interest" description="Disordered" evidence="1">
    <location>
        <begin position="42"/>
        <end position="66"/>
    </location>
</feature>
<dbReference type="AlphaFoldDB" id="A0A5M6I6M6"/>
<organism evidence="2 3">
    <name type="scientific">Roseospira marina</name>
    <dbReference type="NCBI Taxonomy" id="140057"/>
    <lineage>
        <taxon>Bacteria</taxon>
        <taxon>Pseudomonadati</taxon>
        <taxon>Pseudomonadota</taxon>
        <taxon>Alphaproteobacteria</taxon>
        <taxon>Rhodospirillales</taxon>
        <taxon>Rhodospirillaceae</taxon>
        <taxon>Roseospira</taxon>
    </lineage>
</organism>
<name>A0A5M6I6M6_9PROT</name>
<keyword evidence="3" id="KW-1185">Reference proteome</keyword>
<evidence type="ECO:0000313" key="3">
    <source>
        <dbReference type="Proteomes" id="UP000324065"/>
    </source>
</evidence>
<sequence>MTAFAPSHARSARMPLVARRGRRARAVTVALVAALSLTACQTTGSGSGGPTPASSQTAAPDSPQAQLAERNARYNQILAEGCVVGAGLGAVMGLVLGGDAESAAIGAGVGAGAGCLAGYGLAEQNLTRSEKEEVLTDRIEVANESVAAYEKELSLTNQIVTKEKAEIKRLRSRIARGQASSADTTRQIAQTNESISIIEESLNNNRDRLANMVKDRQAMGKAGVSTAEMRQKETRMRELLQRQEAALRDLINERDALV</sequence>
<evidence type="ECO:0000313" key="2">
    <source>
        <dbReference type="EMBL" id="KAA5603904.1"/>
    </source>
</evidence>
<accession>A0A5M6I6M6</accession>
<protein>
    <recommendedName>
        <fullName evidence="4">Glycine zipper domain-containing protein</fullName>
    </recommendedName>
</protein>
<dbReference type="Proteomes" id="UP000324065">
    <property type="component" value="Unassembled WGS sequence"/>
</dbReference>
<comment type="caution">
    <text evidence="2">The sequence shown here is derived from an EMBL/GenBank/DDBJ whole genome shotgun (WGS) entry which is preliminary data.</text>
</comment>
<dbReference type="RefSeq" id="WP_150063916.1">
    <property type="nucleotide sequence ID" value="NZ_JACHII010000027.1"/>
</dbReference>
<proteinExistence type="predicted"/>